<dbReference type="PANTHER" id="PTHR15696:SF7">
    <property type="entry name" value="NONSENSE-MEDIATED MRNA DECAY FACTOR"/>
    <property type="match status" value="1"/>
</dbReference>
<keyword evidence="1" id="KW-0866">Nonsense-mediated mRNA decay</keyword>
<sequence>MSRSSADYSAKHTVSPEVKSISAKRLYRGVLECVKKLDAGHQHRRSLISLFQPNQVKLRHKLREACERLLFTYPNEYGRKAEELLWKKVYYDVIHTVKSGRKFQSNAPGALQQRHLEPHFRQFLYSAMGFYHYLLLRLQSKVSSGLVEIDFSLATRPLHGRSNLSSGHTNYGMSKNSQDEDEKDLEEWMISTSYRILVCLGDLSRYQMEFGGSRSRPNRFYQLALLARPNSGMPHNQMATLSGHHSWWGLVAAYHYCRALHAEITFEGAEGNLQKLLDRNKKLFYQLPTEALDTIVSADVYKKEHTRIFIISFLYLCDLLRPKTYATDVEIAGLCKRLIDALIVCLTNINNDPQDSEADAVEEKSMRLADTTSNVNNSRHVGNTKRNSAGAHKQESTAGNLVNQHTNKYHHHTQQHRLNESIVFKICVLSLVNVHDLQTCRSNRSSAAIAFALAFFSHLLGHLVQCLSKAELADSALSNGTDSKAEGDGKSGKSRKSKVRMRRRRRVGGRKGGVDGDLSEGEDTMAGGDAVSDPELTEDSDSDSDTFSESSGSGTRLSQEDLSSHDGEESDTPDAEHPDKKFQPPETKKSSSQSGELPQQNVASLQDLSNKMFQPSSLRRKITLAPSFLQHLSSPAKPAKVAEKDKTDDVLATSHSTLKVGDKEKDETTSKMNDDNNTEKKPVQVERTDAEKEASVRRLRHLSRHHHVTAAMKLLADWLWANERVAVACAKSSRALWSRLVCFVNLLPTEKEMMTIDEIRDDPILSEQLKSITAQSEPEKGENEKENQSSNCPKPESGDTDSKQVGGKTKISIQKREKDTAVEASRWRQTRPLPEDHVVYNMNAVRDANVKSGINLSKSYTDMSDIQQVVMRTCRLRQLCRALSHVDDIDIDVINGTEPSGDVIGGEQFTGPEEEAVDPQMELEAVEAMRKHRLMKDMATSRLRSEVEALESSLGNQRSRDSALCLHLVPTVAALCHELNCVRKLVASERFFVTIPKTVVDGLDFLKKESPGAREAIRYLESEFKRGNRYIRAQGTDEEAEGCAKGEPPKLRRTDMAAWRLYRILECCRFLMQKEAKKTKTDVSEHNGIVAILTRETDSYTTEQSTALAAAKSLGIQVNSALTFSKSWTKIET</sequence>
<dbReference type="PANTHER" id="PTHR15696">
    <property type="entry name" value="SMG-7 SUPPRESSOR WITH MORPHOLOGICAL EFFECT ON GENITALIA PROTEIN 7"/>
    <property type="match status" value="1"/>
</dbReference>
<feature type="compositionally biased region" description="Basic and acidic residues" evidence="2">
    <location>
        <begin position="777"/>
        <end position="787"/>
    </location>
</feature>
<dbReference type="GO" id="GO:0005697">
    <property type="term" value="C:telomerase holoenzyme complex"/>
    <property type="evidence" value="ECO:0007669"/>
    <property type="project" value="TreeGrafter"/>
</dbReference>
<dbReference type="InterPro" id="IPR011990">
    <property type="entry name" value="TPR-like_helical_dom_sf"/>
</dbReference>
<evidence type="ECO:0000256" key="2">
    <source>
        <dbReference type="SAM" id="MobiDB-lite"/>
    </source>
</evidence>
<feature type="region of interest" description="Disordered" evidence="2">
    <location>
        <begin position="773"/>
        <end position="829"/>
    </location>
</feature>
<feature type="domain" description="Telomerase activating protein Est1-like N-terminal" evidence="4">
    <location>
        <begin position="80"/>
        <end position="210"/>
    </location>
</feature>
<feature type="compositionally biased region" description="Basic and acidic residues" evidence="2">
    <location>
        <begin position="574"/>
        <end position="589"/>
    </location>
</feature>
<dbReference type="AlphaFoldDB" id="A0A6F9DSH1"/>
<dbReference type="InterPro" id="IPR045153">
    <property type="entry name" value="Est1/Ebs1-like"/>
</dbReference>
<feature type="region of interest" description="Disordered" evidence="2">
    <location>
        <begin position="355"/>
        <end position="396"/>
    </location>
</feature>
<gene>
    <name evidence="5" type="primary">Smg5</name>
</gene>
<accession>A0A6F9DSH1</accession>
<feature type="compositionally biased region" description="Basic and acidic residues" evidence="2">
    <location>
        <begin position="640"/>
        <end position="649"/>
    </location>
</feature>
<dbReference type="EMBL" id="LR790532">
    <property type="protein sequence ID" value="CAB3266394.1"/>
    <property type="molecule type" value="mRNA"/>
</dbReference>
<feature type="region of interest" description="Disordered" evidence="2">
    <location>
        <begin position="478"/>
        <end position="598"/>
    </location>
</feature>
<reference evidence="5" key="1">
    <citation type="submission" date="2020-04" db="EMBL/GenBank/DDBJ databases">
        <authorList>
            <person name="Neveu A P."/>
        </authorList>
    </citation>
    <scope>NUCLEOTIDE SEQUENCE</scope>
    <source>
        <tissue evidence="5">Whole embryo</tissue>
    </source>
</reference>
<dbReference type="GO" id="GO:0070034">
    <property type="term" value="F:telomerase RNA binding"/>
    <property type="evidence" value="ECO:0007669"/>
    <property type="project" value="TreeGrafter"/>
</dbReference>
<evidence type="ECO:0000256" key="1">
    <source>
        <dbReference type="ARBA" id="ARBA00023161"/>
    </source>
</evidence>
<feature type="region of interest" description="Disordered" evidence="2">
    <location>
        <begin position="634"/>
        <end position="694"/>
    </location>
</feature>
<feature type="compositionally biased region" description="Polar residues" evidence="2">
    <location>
        <begin position="370"/>
        <end position="387"/>
    </location>
</feature>
<dbReference type="SUPFAM" id="SSF48452">
    <property type="entry name" value="TPR-like"/>
    <property type="match status" value="1"/>
</dbReference>
<dbReference type="InterPro" id="IPR019458">
    <property type="entry name" value="Est1-like_N"/>
</dbReference>
<dbReference type="InterPro" id="IPR018834">
    <property type="entry name" value="DNA/RNA-bd_Est1-type"/>
</dbReference>
<name>A0A6F9DSH1_9ASCI</name>
<feature type="compositionally biased region" description="Acidic residues" evidence="2">
    <location>
        <begin position="535"/>
        <end position="546"/>
    </location>
</feature>
<feature type="compositionally biased region" description="Basic residues" evidence="2">
    <location>
        <begin position="492"/>
        <end position="509"/>
    </location>
</feature>
<dbReference type="Pfam" id="PF10374">
    <property type="entry name" value="EST1"/>
    <property type="match status" value="1"/>
</dbReference>
<organism evidence="5">
    <name type="scientific">Phallusia mammillata</name>
    <dbReference type="NCBI Taxonomy" id="59560"/>
    <lineage>
        <taxon>Eukaryota</taxon>
        <taxon>Metazoa</taxon>
        <taxon>Chordata</taxon>
        <taxon>Tunicata</taxon>
        <taxon>Ascidiacea</taxon>
        <taxon>Phlebobranchia</taxon>
        <taxon>Ascidiidae</taxon>
        <taxon>Phallusia</taxon>
    </lineage>
</organism>
<evidence type="ECO:0000259" key="4">
    <source>
        <dbReference type="Pfam" id="PF10374"/>
    </source>
</evidence>
<dbReference type="Pfam" id="PF10373">
    <property type="entry name" value="EST1_DNA_bind"/>
    <property type="match status" value="1"/>
</dbReference>
<dbReference type="Gene3D" id="3.40.50.1010">
    <property type="entry name" value="5'-nuclease"/>
    <property type="match status" value="1"/>
</dbReference>
<feature type="compositionally biased region" description="Basic and acidic residues" evidence="2">
    <location>
        <begin position="558"/>
        <end position="567"/>
    </location>
</feature>
<proteinExistence type="evidence at transcript level"/>
<dbReference type="GO" id="GO:0000184">
    <property type="term" value="P:nuclear-transcribed mRNA catabolic process, nonsense-mediated decay"/>
    <property type="evidence" value="ECO:0007669"/>
    <property type="project" value="UniProtKB-KW"/>
</dbReference>
<feature type="compositionally biased region" description="Basic and acidic residues" evidence="2">
    <location>
        <begin position="660"/>
        <end position="694"/>
    </location>
</feature>
<evidence type="ECO:0000313" key="5">
    <source>
        <dbReference type="EMBL" id="CAB3266394.1"/>
    </source>
</evidence>
<dbReference type="GO" id="GO:0042162">
    <property type="term" value="F:telomeric DNA binding"/>
    <property type="evidence" value="ECO:0007669"/>
    <property type="project" value="TreeGrafter"/>
</dbReference>
<feature type="domain" description="DNA/RNA-binding" evidence="3">
    <location>
        <begin position="219"/>
        <end position="323"/>
    </location>
</feature>
<protein>
    <submittedName>
        <fullName evidence="5">Protein SMG5-like</fullName>
    </submittedName>
</protein>
<evidence type="ECO:0000259" key="3">
    <source>
        <dbReference type="Pfam" id="PF10373"/>
    </source>
</evidence>
<dbReference type="Gene3D" id="1.25.40.10">
    <property type="entry name" value="Tetratricopeptide repeat domain"/>
    <property type="match status" value="1"/>
</dbReference>